<reference evidence="1" key="1">
    <citation type="submission" date="2023-06" db="EMBL/GenBank/DDBJ databases">
        <title>Phylogenetic Diversity of Rhizobium strains.</title>
        <authorList>
            <person name="Moura F.T."/>
            <person name="Helene L.C.F."/>
            <person name="Hungria M."/>
        </authorList>
    </citation>
    <scope>NUCLEOTIDE SEQUENCE</scope>
    <source>
        <strain evidence="1">CCGE524</strain>
    </source>
</reference>
<keyword evidence="2" id="KW-1185">Reference proteome</keyword>
<sequence length="45" mass="4693">MTLVINGGHTMHESYRAGCGRIASMLNITLQNGFAPDPKSACASA</sequence>
<dbReference type="RefSeq" id="WP_285883967.1">
    <property type="nucleotide sequence ID" value="NZ_JARFYN010000071.1"/>
</dbReference>
<comment type="caution">
    <text evidence="1">The sequence shown here is derived from an EMBL/GenBank/DDBJ whole genome shotgun (WGS) entry which is preliminary data.</text>
</comment>
<proteinExistence type="predicted"/>
<evidence type="ECO:0000313" key="2">
    <source>
        <dbReference type="Proteomes" id="UP001172630"/>
    </source>
</evidence>
<organism evidence="1 2">
    <name type="scientific">Rhizobium calliandrae</name>
    <dbReference type="NCBI Taxonomy" id="1312182"/>
    <lineage>
        <taxon>Bacteria</taxon>
        <taxon>Pseudomonadati</taxon>
        <taxon>Pseudomonadota</taxon>
        <taxon>Alphaproteobacteria</taxon>
        <taxon>Hyphomicrobiales</taxon>
        <taxon>Rhizobiaceae</taxon>
        <taxon>Rhizobium/Agrobacterium group</taxon>
        <taxon>Rhizobium</taxon>
    </lineage>
</organism>
<name>A0ABT7KNI3_9HYPH</name>
<dbReference type="Proteomes" id="UP001172630">
    <property type="component" value="Unassembled WGS sequence"/>
</dbReference>
<gene>
    <name evidence="1" type="ORF">PY650_32155</name>
</gene>
<protein>
    <submittedName>
        <fullName evidence="1">Uncharacterized protein</fullName>
    </submittedName>
</protein>
<accession>A0ABT7KNI3</accession>
<evidence type="ECO:0000313" key="1">
    <source>
        <dbReference type="EMBL" id="MDL2410185.1"/>
    </source>
</evidence>
<dbReference type="EMBL" id="JARFYN010000071">
    <property type="protein sequence ID" value="MDL2410185.1"/>
    <property type="molecule type" value="Genomic_DNA"/>
</dbReference>